<evidence type="ECO:0008006" key="3">
    <source>
        <dbReference type="Google" id="ProtNLM"/>
    </source>
</evidence>
<dbReference type="GO" id="GO:0006368">
    <property type="term" value="P:transcription elongation by RNA polymerase II"/>
    <property type="evidence" value="ECO:0007669"/>
    <property type="project" value="InterPro"/>
</dbReference>
<organism evidence="2">
    <name type="scientific">Neobodo designis</name>
    <name type="common">Flagellated protozoan</name>
    <name type="synonym">Bodo designis</name>
    <dbReference type="NCBI Taxonomy" id="312471"/>
    <lineage>
        <taxon>Eukaryota</taxon>
        <taxon>Discoba</taxon>
        <taxon>Euglenozoa</taxon>
        <taxon>Kinetoplastea</taxon>
        <taxon>Metakinetoplastina</taxon>
        <taxon>Neobodonida</taxon>
        <taxon>Neobodo</taxon>
    </lineage>
</organism>
<dbReference type="PANTHER" id="PTHR48125:SF12">
    <property type="entry name" value="AT HOOK TRANSCRIPTION FACTOR FAMILY-RELATED"/>
    <property type="match status" value="1"/>
</dbReference>
<evidence type="ECO:0000313" key="2">
    <source>
        <dbReference type="EMBL" id="CAD9122835.1"/>
    </source>
</evidence>
<protein>
    <recommendedName>
        <fullName evidence="3">Leo1-like protein</fullName>
    </recommendedName>
</protein>
<dbReference type="InterPro" id="IPR007149">
    <property type="entry name" value="Leo1"/>
</dbReference>
<feature type="compositionally biased region" description="Low complexity" evidence="1">
    <location>
        <begin position="18"/>
        <end position="28"/>
    </location>
</feature>
<dbReference type="Pfam" id="PF04004">
    <property type="entry name" value="Leo1"/>
    <property type="match status" value="1"/>
</dbReference>
<proteinExistence type="predicted"/>
<dbReference type="PANTHER" id="PTHR48125">
    <property type="entry name" value="LP07818P1"/>
    <property type="match status" value="1"/>
</dbReference>
<name>A0A7S1Q8K8_NEODS</name>
<dbReference type="AlphaFoldDB" id="A0A7S1Q8K8"/>
<evidence type="ECO:0000256" key="1">
    <source>
        <dbReference type="SAM" id="MobiDB-lite"/>
    </source>
</evidence>
<feature type="compositionally biased region" description="Polar residues" evidence="1">
    <location>
        <begin position="36"/>
        <end position="53"/>
    </location>
</feature>
<sequence>MSDGHPDSAPAVPPAEAPVPAAATAVETEAVEGRRSFSNAAEYVQSQRASVSQPPAADAVVPPPAPVEPAAAPIDDDDDDALLGVQAQPTTEQPAATAEAADADALADAMDAAEPEEPVKPPTPPPLYPPDLKMADLFGDFQPMRHQTHAEDPELYDVLQVCHDLFGDGITEMELYRDLHIDVDIDDHRLHVVTEHKRLDDVQPIIDVFGDTAIDWFTHDMIAGGEFEHARVVECKRPVNPFSKAARPGRDEVWLMDMAKVHPNRQVLHLAPKPFDKNSALKPQNTPRDFFTPQSCIQWAKSKSGRVVSNARVVRWSDGSATLHVGADVYELPTNNERVLAMVARRSELIDGQAIDTETYVEAVPVARHVTAIPARGRPSSVNEALVREIQDAQKAHDPTTSLQYSAPGVPVIRSDTERNKAPSDHRKLTDEERFLEIARQERERDQKKHGKMTAMELIADELRAYEELCEATKGQTVAELVRQKDAELKAEHDRQKHARMARAIVDADGNVIGQRSKFDRDTGLQTAGGDNGDGPSNGEFARSASAAPSSVAERSMNDRAAANAARAAAAAASYAAEDEDDLLLPGSGAREGSKKRSRSRAGDETLAELEQQRSTINMPARPEDSQSA</sequence>
<accession>A0A7S1Q8K8</accession>
<gene>
    <name evidence="2" type="ORF">NDES1114_LOCUS18287</name>
</gene>
<feature type="region of interest" description="Disordered" evidence="1">
    <location>
        <begin position="1"/>
        <end position="81"/>
    </location>
</feature>
<feature type="region of interest" description="Disordered" evidence="1">
    <location>
        <begin position="573"/>
        <end position="629"/>
    </location>
</feature>
<feature type="compositionally biased region" description="Low complexity" evidence="1">
    <location>
        <begin position="542"/>
        <end position="556"/>
    </location>
</feature>
<feature type="region of interest" description="Disordered" evidence="1">
    <location>
        <begin position="516"/>
        <end position="556"/>
    </location>
</feature>
<dbReference type="EMBL" id="HBGF01027594">
    <property type="protein sequence ID" value="CAD9122835.1"/>
    <property type="molecule type" value="Transcribed_RNA"/>
</dbReference>
<reference evidence="2" key="1">
    <citation type="submission" date="2021-01" db="EMBL/GenBank/DDBJ databases">
        <authorList>
            <person name="Corre E."/>
            <person name="Pelletier E."/>
            <person name="Niang G."/>
            <person name="Scheremetjew M."/>
            <person name="Finn R."/>
            <person name="Kale V."/>
            <person name="Holt S."/>
            <person name="Cochrane G."/>
            <person name="Meng A."/>
            <person name="Brown T."/>
            <person name="Cohen L."/>
        </authorList>
    </citation>
    <scope>NUCLEOTIDE SEQUENCE</scope>
    <source>
        <strain evidence="2">CCAP 1951/1</strain>
    </source>
</reference>
<dbReference type="GO" id="GO:0016593">
    <property type="term" value="C:Cdc73/Paf1 complex"/>
    <property type="evidence" value="ECO:0007669"/>
    <property type="project" value="InterPro"/>
</dbReference>